<feature type="region of interest" description="Disordered" evidence="1">
    <location>
        <begin position="19"/>
        <end position="74"/>
    </location>
</feature>
<dbReference type="AlphaFoldDB" id="A0AAP3E416"/>
<dbReference type="PANTHER" id="PTHR47197">
    <property type="entry name" value="PROTEIN NIRF"/>
    <property type="match status" value="1"/>
</dbReference>
<evidence type="ECO:0008006" key="4">
    <source>
        <dbReference type="Google" id="ProtNLM"/>
    </source>
</evidence>
<dbReference type="PANTHER" id="PTHR47197:SF3">
    <property type="entry name" value="DIHYDRO-HEME D1 DEHYDROGENASE"/>
    <property type="match status" value="1"/>
</dbReference>
<organism evidence="2 3">
    <name type="scientific">Natronoglomus mannanivorans</name>
    <dbReference type="NCBI Taxonomy" id="2979990"/>
    <lineage>
        <taxon>Archaea</taxon>
        <taxon>Methanobacteriati</taxon>
        <taxon>Methanobacteriota</taxon>
        <taxon>Stenosarchaea group</taxon>
        <taxon>Halobacteria</taxon>
        <taxon>Halobacteriales</taxon>
        <taxon>Natrialbaceae</taxon>
        <taxon>Natronoglomus</taxon>
    </lineage>
</organism>
<protein>
    <recommendedName>
        <fullName evidence="4">40-residue YVTN family beta-propeller repeat-containing protein</fullName>
    </recommendedName>
</protein>
<comment type="caution">
    <text evidence="2">The sequence shown here is derived from an EMBL/GenBank/DDBJ whole genome shotgun (WGS) entry which is preliminary data.</text>
</comment>
<dbReference type="Gene3D" id="2.130.10.10">
    <property type="entry name" value="YVTN repeat-like/Quinoprotein amine dehydrogenase"/>
    <property type="match status" value="3"/>
</dbReference>
<proteinExistence type="predicted"/>
<dbReference type="RefSeq" id="WP_338006069.1">
    <property type="nucleotide sequence ID" value="NZ_JAOPKA010000025.1"/>
</dbReference>
<evidence type="ECO:0000256" key="1">
    <source>
        <dbReference type="SAM" id="MobiDB-lite"/>
    </source>
</evidence>
<dbReference type="InterPro" id="IPR015943">
    <property type="entry name" value="WD40/YVTN_repeat-like_dom_sf"/>
</dbReference>
<name>A0AAP3E416_9EURY</name>
<dbReference type="InterPro" id="IPR051200">
    <property type="entry name" value="Host-pathogen_enzymatic-act"/>
</dbReference>
<evidence type="ECO:0000313" key="3">
    <source>
        <dbReference type="Proteomes" id="UP001321018"/>
    </source>
</evidence>
<reference evidence="2" key="1">
    <citation type="submission" date="2022-09" db="EMBL/GenBank/DDBJ databases">
        <title>Enrichment on poylsaccharides allowed isolation of novel metabolic and taxonomic groups of Haloarchaea.</title>
        <authorList>
            <person name="Sorokin D.Y."/>
            <person name="Elcheninov A.G."/>
            <person name="Khizhniak T.V."/>
            <person name="Kolganova T.V."/>
            <person name="Kublanov I.V."/>
        </authorList>
    </citation>
    <scope>NUCLEOTIDE SEQUENCE</scope>
    <source>
        <strain evidence="2">AArc-xg1-1</strain>
    </source>
</reference>
<sequence length="425" mass="45019">MERPVTRRRFVQATSGGLAVGVAGCLGSDDDDDDAGGNGDGHDHDDHGDDDHDHGDDDHDHNDETATDAPGSDGLAYAFAPDRIAIVDPEAGEVVDELTDGISSAEWGDTRLTRDRDKIFAIENSLEQVVVIDTETRELIERVDIGPGATHMYHPVEDEMWAHADDEGAFYVIDTDSLVVTEIVDAGLEGEGHGKLLAHEDFGTKAYATNVNDPAALIVDLEAYERTGSIDLGEEGGTHYKAYAPRTGLAYFERSGGVGTTAVVDTATDEVVDELPFSGGMSLTPDEERMGILDGDELHLLDMTDEESEEIGSVTVEGGPDALGYHEVDGTLYGFTANTTTPDVAVVDVDALEVVDRLEAGDIERPDGAHHLHRSGVAGGGYFFTPADADGTVAVVDMDARALVGQVPVGEGVARVQFVGGGTER</sequence>
<accession>A0AAP3E416</accession>
<dbReference type="Proteomes" id="UP001321018">
    <property type="component" value="Unassembled WGS sequence"/>
</dbReference>
<dbReference type="InterPro" id="IPR011048">
    <property type="entry name" value="Haem_d1_sf"/>
</dbReference>
<dbReference type="EMBL" id="JAOPKA010000025">
    <property type="protein sequence ID" value="MCU4744261.1"/>
    <property type="molecule type" value="Genomic_DNA"/>
</dbReference>
<feature type="compositionally biased region" description="Basic and acidic residues" evidence="1">
    <location>
        <begin position="40"/>
        <end position="64"/>
    </location>
</feature>
<gene>
    <name evidence="2" type="ORF">OB960_23070</name>
</gene>
<dbReference type="SUPFAM" id="SSF51004">
    <property type="entry name" value="C-terminal (heme d1) domain of cytochrome cd1-nitrite reductase"/>
    <property type="match status" value="1"/>
</dbReference>
<dbReference type="PROSITE" id="PS51257">
    <property type="entry name" value="PROKAR_LIPOPROTEIN"/>
    <property type="match status" value="1"/>
</dbReference>
<evidence type="ECO:0000313" key="2">
    <source>
        <dbReference type="EMBL" id="MCU4744261.1"/>
    </source>
</evidence>